<keyword evidence="3" id="KW-1185">Reference proteome</keyword>
<dbReference type="AlphaFoldDB" id="E8LC02"/>
<dbReference type="HOGENOM" id="CLU_1804388_0_0_9"/>
<dbReference type="Pfam" id="PF01248">
    <property type="entry name" value="Ribosomal_L7Ae"/>
    <property type="match status" value="1"/>
</dbReference>
<accession>E8LC02</accession>
<sequence>MKHLDTCKERSALTRQKALLNFLKKLLKSVDSLCMRCYNIQVSRESYALDEGGNMMALEALKQAEKHTVGVKQTEKAVARQVAAVVYIASDADERVTGRLMQLCRENSVPVENTETMLEIGRACGINVKAAAAAILKADKGLA</sequence>
<dbReference type="GO" id="GO:0005840">
    <property type="term" value="C:ribosome"/>
    <property type="evidence" value="ECO:0007669"/>
    <property type="project" value="UniProtKB-KW"/>
</dbReference>
<keyword evidence="2" id="KW-0689">Ribosomal protein</keyword>
<dbReference type="InterPro" id="IPR004038">
    <property type="entry name" value="Ribosomal_eL8/eL30/eS12/Gad45"/>
</dbReference>
<dbReference type="EMBL" id="AEVN01000013">
    <property type="protein sequence ID" value="EFY05608.1"/>
    <property type="molecule type" value="Genomic_DNA"/>
</dbReference>
<dbReference type="Proteomes" id="UP000004923">
    <property type="component" value="Unassembled WGS sequence"/>
</dbReference>
<evidence type="ECO:0000259" key="1">
    <source>
        <dbReference type="Pfam" id="PF01248"/>
    </source>
</evidence>
<reference evidence="2 3" key="1">
    <citation type="submission" date="2011-01" db="EMBL/GenBank/DDBJ databases">
        <authorList>
            <person name="Weinstock G."/>
            <person name="Sodergren E."/>
            <person name="Clifton S."/>
            <person name="Fulton L."/>
            <person name="Fulton B."/>
            <person name="Courtney L."/>
            <person name="Fronick C."/>
            <person name="Harrison M."/>
            <person name="Strong C."/>
            <person name="Farmer C."/>
            <person name="Delahaunty K."/>
            <person name="Markovic C."/>
            <person name="Hall O."/>
            <person name="Minx P."/>
            <person name="Tomlinson C."/>
            <person name="Mitreva M."/>
            <person name="Hou S."/>
            <person name="Chen J."/>
            <person name="Wollam A."/>
            <person name="Pepin K.H."/>
            <person name="Johnson M."/>
            <person name="Bhonagiri V."/>
            <person name="Zhang X."/>
            <person name="Suruliraj S."/>
            <person name="Warren W."/>
            <person name="Chinwalla A."/>
            <person name="Mardis E.R."/>
            <person name="Wilson R.K."/>
        </authorList>
    </citation>
    <scope>NUCLEOTIDE SEQUENCE [LARGE SCALE GENOMIC DNA]</scope>
    <source>
        <strain evidence="2 3">YIT 12067</strain>
    </source>
</reference>
<gene>
    <name evidence="2" type="ORF">HMPREF9443_00368</name>
</gene>
<dbReference type="Gene3D" id="3.30.1330.30">
    <property type="match status" value="1"/>
</dbReference>
<proteinExistence type="predicted"/>
<comment type="caution">
    <text evidence="2">The sequence shown here is derived from an EMBL/GenBank/DDBJ whole genome shotgun (WGS) entry which is preliminary data.</text>
</comment>
<keyword evidence="2" id="KW-0687">Ribonucleoprotein</keyword>
<feature type="domain" description="Ribosomal protein eL8/eL30/eS12/Gadd45" evidence="1">
    <location>
        <begin position="58"/>
        <end position="139"/>
    </location>
</feature>
<evidence type="ECO:0000313" key="3">
    <source>
        <dbReference type="Proteomes" id="UP000004923"/>
    </source>
</evidence>
<dbReference type="eggNOG" id="COG1358">
    <property type="taxonomic scope" value="Bacteria"/>
</dbReference>
<organism evidence="2 3">
    <name type="scientific">Phascolarctobacterium succinatutens YIT 12067</name>
    <dbReference type="NCBI Taxonomy" id="626939"/>
    <lineage>
        <taxon>Bacteria</taxon>
        <taxon>Bacillati</taxon>
        <taxon>Bacillota</taxon>
        <taxon>Negativicutes</taxon>
        <taxon>Acidaminococcales</taxon>
        <taxon>Acidaminococcaceae</taxon>
        <taxon>Phascolarctobacterium</taxon>
    </lineage>
</organism>
<dbReference type="InterPro" id="IPR029064">
    <property type="entry name" value="Ribosomal_eL30-like_sf"/>
</dbReference>
<dbReference type="SUPFAM" id="SSF55315">
    <property type="entry name" value="L30e-like"/>
    <property type="match status" value="1"/>
</dbReference>
<name>E8LC02_9FIRM</name>
<protein>
    <submittedName>
        <fullName evidence="2">Ribosomal protein L7Ae</fullName>
    </submittedName>
</protein>
<evidence type="ECO:0000313" key="2">
    <source>
        <dbReference type="EMBL" id="EFY05608.1"/>
    </source>
</evidence>